<name>A0A415MCR1_9FIRM</name>
<evidence type="ECO:0000313" key="7">
    <source>
        <dbReference type="EMBL" id="RHL70142.1"/>
    </source>
</evidence>
<evidence type="ECO:0000313" key="8">
    <source>
        <dbReference type="Proteomes" id="UP000285201"/>
    </source>
</evidence>
<keyword evidence="2" id="KW-1003">Cell membrane</keyword>
<feature type="transmembrane region" description="Helical" evidence="6">
    <location>
        <begin position="208"/>
        <end position="229"/>
    </location>
</feature>
<keyword evidence="4 6" id="KW-1133">Transmembrane helix</keyword>
<sequence length="319" mass="33818">MKTTFLKIKESRWTSRLLSPIILLLIIIAFSIATDGRFSSSRNITMIIQQALTVATVATGAVFIFSTGNVNISMGAATALVATIAAKIYLKTSSVPIMAVSAIIIGAMVLALTALLSTWLNVRVLYVTVVMMTLLASIQKSILGSETITLPYKMTSALKNAEVPLMIFIGFFIFCTILFHFTGLGRKLRYLGINELCAELTGFKKSRYLLLGFIIAGIGVGAGAVITIIRNGSITADTCATLNMDCMLAIVLGGMSCFGGSRSHTFSAVVGAVMVTVLNNGLLMLGVSSTLVQAIRGIVFIILVCASQARPKGLPSKEG</sequence>
<comment type="caution">
    <text evidence="7">The sequence shown here is derived from an EMBL/GenBank/DDBJ whole genome shotgun (WGS) entry which is preliminary data.</text>
</comment>
<reference evidence="7 8" key="1">
    <citation type="submission" date="2018-08" db="EMBL/GenBank/DDBJ databases">
        <title>A genome reference for cultivated species of the human gut microbiota.</title>
        <authorList>
            <person name="Zou Y."/>
            <person name="Xue W."/>
            <person name="Luo G."/>
        </authorList>
    </citation>
    <scope>NUCLEOTIDE SEQUENCE [LARGE SCALE GENOMIC DNA]</scope>
    <source>
        <strain evidence="7 8">AF36-7BH</strain>
    </source>
</reference>
<gene>
    <name evidence="7" type="ORF">DW007_03960</name>
</gene>
<dbReference type="RefSeq" id="WP_118264661.1">
    <property type="nucleotide sequence ID" value="NZ_DAWEPM010000023.1"/>
</dbReference>
<keyword evidence="5 6" id="KW-0472">Membrane</keyword>
<feature type="transmembrane region" description="Helical" evidence="6">
    <location>
        <begin position="72"/>
        <end position="90"/>
    </location>
</feature>
<proteinExistence type="predicted"/>
<dbReference type="AlphaFoldDB" id="A0A415MCR1"/>
<protein>
    <submittedName>
        <fullName evidence="7">ABC transporter permease</fullName>
    </submittedName>
</protein>
<organism evidence="7 8">
    <name type="scientific">Lachnospira eligens</name>
    <dbReference type="NCBI Taxonomy" id="39485"/>
    <lineage>
        <taxon>Bacteria</taxon>
        <taxon>Bacillati</taxon>
        <taxon>Bacillota</taxon>
        <taxon>Clostridia</taxon>
        <taxon>Lachnospirales</taxon>
        <taxon>Lachnospiraceae</taxon>
        <taxon>Lachnospira</taxon>
    </lineage>
</organism>
<feature type="transmembrane region" description="Helical" evidence="6">
    <location>
        <begin position="266"/>
        <end position="285"/>
    </location>
</feature>
<feature type="transmembrane region" description="Helical" evidence="6">
    <location>
        <begin position="163"/>
        <end position="181"/>
    </location>
</feature>
<evidence type="ECO:0000256" key="4">
    <source>
        <dbReference type="ARBA" id="ARBA00022989"/>
    </source>
</evidence>
<evidence type="ECO:0000256" key="6">
    <source>
        <dbReference type="SAM" id="Phobius"/>
    </source>
</evidence>
<evidence type="ECO:0000256" key="2">
    <source>
        <dbReference type="ARBA" id="ARBA00022475"/>
    </source>
</evidence>
<comment type="subcellular location">
    <subcellularLocation>
        <location evidence="1">Cell membrane</location>
        <topology evidence="1">Multi-pass membrane protein</topology>
    </subcellularLocation>
</comment>
<feature type="transmembrane region" description="Helical" evidence="6">
    <location>
        <begin position="124"/>
        <end position="143"/>
    </location>
</feature>
<dbReference type="Proteomes" id="UP000285201">
    <property type="component" value="Unassembled WGS sequence"/>
</dbReference>
<evidence type="ECO:0000256" key="1">
    <source>
        <dbReference type="ARBA" id="ARBA00004651"/>
    </source>
</evidence>
<dbReference type="GO" id="GO:0022857">
    <property type="term" value="F:transmembrane transporter activity"/>
    <property type="evidence" value="ECO:0007669"/>
    <property type="project" value="InterPro"/>
</dbReference>
<feature type="transmembrane region" description="Helical" evidence="6">
    <location>
        <begin position="96"/>
        <end position="117"/>
    </location>
</feature>
<evidence type="ECO:0000256" key="3">
    <source>
        <dbReference type="ARBA" id="ARBA00022692"/>
    </source>
</evidence>
<dbReference type="Pfam" id="PF02653">
    <property type="entry name" value="BPD_transp_2"/>
    <property type="match status" value="1"/>
</dbReference>
<evidence type="ECO:0000256" key="5">
    <source>
        <dbReference type="ARBA" id="ARBA00023136"/>
    </source>
</evidence>
<dbReference type="PANTHER" id="PTHR32196">
    <property type="entry name" value="ABC TRANSPORTER PERMEASE PROTEIN YPHD-RELATED-RELATED"/>
    <property type="match status" value="1"/>
</dbReference>
<accession>A0A415MCR1</accession>
<dbReference type="GO" id="GO:0005886">
    <property type="term" value="C:plasma membrane"/>
    <property type="evidence" value="ECO:0007669"/>
    <property type="project" value="UniProtKB-SubCell"/>
</dbReference>
<dbReference type="InterPro" id="IPR001851">
    <property type="entry name" value="ABC_transp_permease"/>
</dbReference>
<dbReference type="EMBL" id="QROY01000003">
    <property type="protein sequence ID" value="RHL70142.1"/>
    <property type="molecule type" value="Genomic_DNA"/>
</dbReference>
<feature type="transmembrane region" description="Helical" evidence="6">
    <location>
        <begin position="43"/>
        <end position="65"/>
    </location>
</feature>
<keyword evidence="3 6" id="KW-0812">Transmembrane</keyword>